<evidence type="ECO:0000256" key="1">
    <source>
        <dbReference type="SAM" id="MobiDB-lite"/>
    </source>
</evidence>
<evidence type="ECO:0000313" key="3">
    <source>
        <dbReference type="Proteomes" id="UP000041254"/>
    </source>
</evidence>
<dbReference type="EMBL" id="CDMY01000170">
    <property type="protein sequence ID" value="CEL93485.1"/>
    <property type="molecule type" value="Genomic_DNA"/>
</dbReference>
<feature type="compositionally biased region" description="Basic and acidic residues" evidence="1">
    <location>
        <begin position="128"/>
        <end position="149"/>
    </location>
</feature>
<protein>
    <submittedName>
        <fullName evidence="2">Uncharacterized protein</fullName>
    </submittedName>
</protein>
<accession>A0A0G4EDN7</accession>
<proteinExistence type="predicted"/>
<dbReference type="InParanoid" id="A0A0G4EDN7"/>
<gene>
    <name evidence="2" type="ORF">Vbra_4820</name>
</gene>
<dbReference type="VEuPathDB" id="CryptoDB:Vbra_4820"/>
<evidence type="ECO:0000313" key="2">
    <source>
        <dbReference type="EMBL" id="CEL93485.1"/>
    </source>
</evidence>
<organism evidence="2 3">
    <name type="scientific">Vitrella brassicaformis (strain CCMP3155)</name>
    <dbReference type="NCBI Taxonomy" id="1169540"/>
    <lineage>
        <taxon>Eukaryota</taxon>
        <taxon>Sar</taxon>
        <taxon>Alveolata</taxon>
        <taxon>Colpodellida</taxon>
        <taxon>Vitrellaceae</taxon>
        <taxon>Vitrella</taxon>
    </lineage>
</organism>
<feature type="region of interest" description="Disordered" evidence="1">
    <location>
        <begin position="125"/>
        <end position="149"/>
    </location>
</feature>
<name>A0A0G4EDN7_VITBC</name>
<dbReference type="AlphaFoldDB" id="A0A0G4EDN7"/>
<reference evidence="2 3" key="1">
    <citation type="submission" date="2014-11" db="EMBL/GenBank/DDBJ databases">
        <authorList>
            <person name="Zhu J."/>
            <person name="Qi W."/>
            <person name="Song R."/>
        </authorList>
    </citation>
    <scope>NUCLEOTIDE SEQUENCE [LARGE SCALE GENOMIC DNA]</scope>
</reference>
<keyword evidence="3" id="KW-1185">Reference proteome</keyword>
<dbReference type="PhylomeDB" id="A0A0G4EDN7"/>
<dbReference type="Proteomes" id="UP000041254">
    <property type="component" value="Unassembled WGS sequence"/>
</dbReference>
<sequence>MSVERWYRKREWEWGMLTRMEDCATMREVQESMVEWYHVYSGAQPHEIQFEGHFRVNPDDKPDVFFAEREGFLRTKPIVFYREVPDVSEAANGTPVSAKENSDTAVAVRAGTVARRRCDESLLQEAMKGGDGRSDEKVERKKQSECVIM</sequence>